<keyword evidence="3" id="KW-1185">Reference proteome</keyword>
<dbReference type="PANTHER" id="PTHR32133:SF386">
    <property type="entry name" value="F-BOX DOMAIN-CONTAINING PROTEIN"/>
    <property type="match status" value="1"/>
</dbReference>
<dbReference type="OrthoDB" id="691838at2759"/>
<dbReference type="SUPFAM" id="SSF81383">
    <property type="entry name" value="F-box domain"/>
    <property type="match status" value="1"/>
</dbReference>
<dbReference type="Gene3D" id="1.20.1280.50">
    <property type="match status" value="1"/>
</dbReference>
<proteinExistence type="predicted"/>
<evidence type="ECO:0000313" key="2">
    <source>
        <dbReference type="EMBL" id="KAG2560955.1"/>
    </source>
</evidence>
<reference evidence="2" key="1">
    <citation type="submission" date="2020-05" db="EMBL/GenBank/DDBJ databases">
        <title>WGS assembly of Panicum virgatum.</title>
        <authorList>
            <person name="Lovell J.T."/>
            <person name="Jenkins J."/>
            <person name="Shu S."/>
            <person name="Juenger T.E."/>
            <person name="Schmutz J."/>
        </authorList>
    </citation>
    <scope>NUCLEOTIDE SEQUENCE</scope>
    <source>
        <strain evidence="2">AP13</strain>
    </source>
</reference>
<gene>
    <name evidence="2" type="ORF">PVAP13_8KG111100</name>
</gene>
<dbReference type="EMBL" id="CM029051">
    <property type="protein sequence ID" value="KAG2560955.1"/>
    <property type="molecule type" value="Genomic_DNA"/>
</dbReference>
<dbReference type="InterPro" id="IPR001810">
    <property type="entry name" value="F-box_dom"/>
</dbReference>
<comment type="caution">
    <text evidence="2">The sequence shown here is derived from an EMBL/GenBank/DDBJ whole genome shotgun (WGS) entry which is preliminary data.</text>
</comment>
<sequence>MPPPPPPQLLDELVEEVLLRFPPDDPASLLRAALVCKRWSRLVSARRFRARFRGFHRAPPMLGAVVNDDGFVPTSSFRRQVHAELRRGWMVLDARHGRVLFHSVNCYSQPWVPTLALWDPFTGERRELPRMPRVPQVHEKLKLLLQVL</sequence>
<dbReference type="PANTHER" id="PTHR32133">
    <property type="entry name" value="OS07G0120400 PROTEIN"/>
    <property type="match status" value="1"/>
</dbReference>
<dbReference type="Pfam" id="PF00646">
    <property type="entry name" value="F-box"/>
    <property type="match status" value="1"/>
</dbReference>
<accession>A0A8T0PIN6</accession>
<evidence type="ECO:0000313" key="3">
    <source>
        <dbReference type="Proteomes" id="UP000823388"/>
    </source>
</evidence>
<dbReference type="InterPro" id="IPR036047">
    <property type="entry name" value="F-box-like_dom_sf"/>
</dbReference>
<name>A0A8T0PIN6_PANVG</name>
<organism evidence="2 3">
    <name type="scientific">Panicum virgatum</name>
    <name type="common">Blackwell switchgrass</name>
    <dbReference type="NCBI Taxonomy" id="38727"/>
    <lineage>
        <taxon>Eukaryota</taxon>
        <taxon>Viridiplantae</taxon>
        <taxon>Streptophyta</taxon>
        <taxon>Embryophyta</taxon>
        <taxon>Tracheophyta</taxon>
        <taxon>Spermatophyta</taxon>
        <taxon>Magnoliopsida</taxon>
        <taxon>Liliopsida</taxon>
        <taxon>Poales</taxon>
        <taxon>Poaceae</taxon>
        <taxon>PACMAD clade</taxon>
        <taxon>Panicoideae</taxon>
        <taxon>Panicodae</taxon>
        <taxon>Paniceae</taxon>
        <taxon>Panicinae</taxon>
        <taxon>Panicum</taxon>
        <taxon>Panicum sect. Hiantes</taxon>
    </lineage>
</organism>
<evidence type="ECO:0000259" key="1">
    <source>
        <dbReference type="Pfam" id="PF00646"/>
    </source>
</evidence>
<dbReference type="AlphaFoldDB" id="A0A8T0PIN6"/>
<feature type="domain" description="F-box" evidence="1">
    <location>
        <begin position="9"/>
        <end position="49"/>
    </location>
</feature>
<dbReference type="Proteomes" id="UP000823388">
    <property type="component" value="Chromosome 8K"/>
</dbReference>
<protein>
    <recommendedName>
        <fullName evidence="1">F-box domain-containing protein</fullName>
    </recommendedName>
</protein>